<sequence>MPWARSFCPFRACGAYLRKFSQVHSSPFPTKLSLKCQNAKKCLIQNKKVPSPPFTRNSLTIKRIAKKVKGEGLKTLLYIYA</sequence>
<proteinExistence type="predicted"/>
<dbReference type="EMBL" id="VZBZ01000149">
    <property type="protein sequence ID" value="MQN78632.1"/>
    <property type="molecule type" value="Genomic_DNA"/>
</dbReference>
<organism evidence="1 2">
    <name type="scientific">Segatella copri</name>
    <dbReference type="NCBI Taxonomy" id="165179"/>
    <lineage>
        <taxon>Bacteria</taxon>
        <taxon>Pseudomonadati</taxon>
        <taxon>Bacteroidota</taxon>
        <taxon>Bacteroidia</taxon>
        <taxon>Bacteroidales</taxon>
        <taxon>Prevotellaceae</taxon>
        <taxon>Segatella</taxon>
    </lineage>
</organism>
<comment type="caution">
    <text evidence="1">The sequence shown here is derived from an EMBL/GenBank/DDBJ whole genome shotgun (WGS) entry which is preliminary data.</text>
</comment>
<protein>
    <submittedName>
        <fullName evidence="1">Uncharacterized protein</fullName>
    </submittedName>
</protein>
<dbReference type="AlphaFoldDB" id="A0AA90UJE3"/>
<dbReference type="Proteomes" id="UP000423156">
    <property type="component" value="Unassembled WGS sequence"/>
</dbReference>
<evidence type="ECO:0000313" key="2">
    <source>
        <dbReference type="Proteomes" id="UP000423156"/>
    </source>
</evidence>
<accession>A0AA90UJE3</accession>
<reference evidence="2" key="1">
    <citation type="submission" date="2019-09" db="EMBL/GenBank/DDBJ databases">
        <title>Distinct polysaccharide growth profiles of human intestinal Prevotella copri isolates.</title>
        <authorList>
            <person name="Fehlner-Peach H."/>
            <person name="Magnabosco C."/>
            <person name="Raghavan V."/>
            <person name="Scher J.U."/>
            <person name="Tett A."/>
            <person name="Cox L.M."/>
            <person name="Gottsegen C."/>
            <person name="Watters A."/>
            <person name="Wiltshire- Gordon J.D."/>
            <person name="Segata N."/>
            <person name="Bonneau R."/>
            <person name="Littman D.R."/>
        </authorList>
    </citation>
    <scope>NUCLEOTIDE SEQUENCE [LARGE SCALE GENOMIC DNA]</scope>
    <source>
        <strain evidence="2">BU41712</strain>
    </source>
</reference>
<gene>
    <name evidence="1" type="ORF">F7D71_12365</name>
</gene>
<name>A0AA90UJE3_9BACT</name>
<evidence type="ECO:0000313" key="1">
    <source>
        <dbReference type="EMBL" id="MQN78632.1"/>
    </source>
</evidence>